<evidence type="ECO:0000259" key="1">
    <source>
        <dbReference type="PROSITE" id="PS51819"/>
    </source>
</evidence>
<evidence type="ECO:0000313" key="2">
    <source>
        <dbReference type="EMBL" id="MBK0402106.1"/>
    </source>
</evidence>
<dbReference type="EMBL" id="JAEHFX010000001">
    <property type="protein sequence ID" value="MBK0402106.1"/>
    <property type="molecule type" value="Genomic_DNA"/>
</dbReference>
<dbReference type="InterPro" id="IPR029068">
    <property type="entry name" value="Glyas_Bleomycin-R_OHBP_Dase"/>
</dbReference>
<protein>
    <submittedName>
        <fullName evidence="2">VOC family protein</fullName>
    </submittedName>
</protein>
<organism evidence="2 3">
    <name type="scientific">Adhaeribacter terrigena</name>
    <dbReference type="NCBI Taxonomy" id="2793070"/>
    <lineage>
        <taxon>Bacteria</taxon>
        <taxon>Pseudomonadati</taxon>
        <taxon>Bacteroidota</taxon>
        <taxon>Cytophagia</taxon>
        <taxon>Cytophagales</taxon>
        <taxon>Hymenobacteraceae</taxon>
        <taxon>Adhaeribacter</taxon>
    </lineage>
</organism>
<keyword evidence="3" id="KW-1185">Reference proteome</keyword>
<comment type="caution">
    <text evidence="2">The sequence shown here is derived from an EMBL/GenBank/DDBJ whole genome shotgun (WGS) entry which is preliminary data.</text>
</comment>
<proteinExistence type="predicted"/>
<dbReference type="Gene3D" id="3.10.180.10">
    <property type="entry name" value="2,3-Dihydroxybiphenyl 1,2-Dioxygenase, domain 1"/>
    <property type="match status" value="1"/>
</dbReference>
<name>A0ABS1BY81_9BACT</name>
<gene>
    <name evidence="2" type="ORF">I5M27_03865</name>
</gene>
<dbReference type="SUPFAM" id="SSF54593">
    <property type="entry name" value="Glyoxalase/Bleomycin resistance protein/Dihydroxybiphenyl dioxygenase"/>
    <property type="match status" value="1"/>
</dbReference>
<dbReference type="RefSeq" id="WP_200504697.1">
    <property type="nucleotide sequence ID" value="NZ_JAEHFX010000001.1"/>
</dbReference>
<dbReference type="PROSITE" id="PS51819">
    <property type="entry name" value="VOC"/>
    <property type="match status" value="1"/>
</dbReference>
<reference evidence="2 3" key="1">
    <citation type="submission" date="2020-12" db="EMBL/GenBank/DDBJ databases">
        <title>Bacterial novel species Adhaeribacter sp. BT258 isolated from soil.</title>
        <authorList>
            <person name="Jung H.-Y."/>
        </authorList>
    </citation>
    <scope>NUCLEOTIDE SEQUENCE [LARGE SCALE GENOMIC DNA]</scope>
    <source>
        <strain evidence="2 3">BT258</strain>
    </source>
</reference>
<dbReference type="PANTHER" id="PTHR21366">
    <property type="entry name" value="GLYOXALASE FAMILY PROTEIN"/>
    <property type="match status" value="1"/>
</dbReference>
<evidence type="ECO:0000313" key="3">
    <source>
        <dbReference type="Proteomes" id="UP000644147"/>
    </source>
</evidence>
<dbReference type="PANTHER" id="PTHR21366:SF22">
    <property type="entry name" value="VOC DOMAIN-CONTAINING PROTEIN"/>
    <property type="match status" value="1"/>
</dbReference>
<sequence>MEILQIKETCLYVKDLDATRQFYAGKLGLEIIGEVKNRHVFFRAGKSVLLCFDPEASKKGETLPPHYGTGNLHLAFEVAPDRYEDQKTIVKALGIGIEHEHEWPNELKSFYFRDPDNHLLEIVMTGMWEKQI</sequence>
<dbReference type="Pfam" id="PF00903">
    <property type="entry name" value="Glyoxalase"/>
    <property type="match status" value="1"/>
</dbReference>
<feature type="domain" description="VOC" evidence="1">
    <location>
        <begin position="2"/>
        <end position="125"/>
    </location>
</feature>
<dbReference type="InterPro" id="IPR004360">
    <property type="entry name" value="Glyas_Fos-R_dOase_dom"/>
</dbReference>
<dbReference type="InterPro" id="IPR050383">
    <property type="entry name" value="GlyoxalaseI/FosfomycinResist"/>
</dbReference>
<dbReference type="Proteomes" id="UP000644147">
    <property type="component" value="Unassembled WGS sequence"/>
</dbReference>
<dbReference type="InterPro" id="IPR037523">
    <property type="entry name" value="VOC_core"/>
</dbReference>
<accession>A0ABS1BY81</accession>